<dbReference type="CDD" id="cd01136">
    <property type="entry name" value="ATPase_flagellum-secretory_path_III"/>
    <property type="match status" value="1"/>
</dbReference>
<keyword evidence="9" id="KW-0139">CF(1)</keyword>
<feature type="domain" description="AAA+ ATPase" evidence="11">
    <location>
        <begin position="172"/>
        <end position="353"/>
    </location>
</feature>
<dbReference type="RefSeq" id="WP_342830396.1">
    <property type="nucleotide sequence ID" value="NZ_JBANDC010000012.1"/>
</dbReference>
<dbReference type="Pfam" id="PF18269">
    <property type="entry name" value="T3SS_ATPase_C"/>
    <property type="match status" value="1"/>
</dbReference>
<evidence type="ECO:0000256" key="8">
    <source>
        <dbReference type="ARBA" id="ARBA00023136"/>
    </source>
</evidence>
<keyword evidence="13" id="KW-1185">Reference proteome</keyword>
<dbReference type="PANTHER" id="PTHR15184:SF62">
    <property type="entry name" value="SPI-2 TYPE 3 SECRETION SYSTEM ATPASE"/>
    <property type="match status" value="1"/>
</dbReference>
<dbReference type="InterPro" id="IPR040627">
    <property type="entry name" value="T3SS_ATPase_C"/>
</dbReference>
<comment type="subcellular location">
    <subcellularLocation>
        <location evidence="1">Cytoplasm</location>
    </subcellularLocation>
</comment>
<organism evidence="12 13">
    <name type="scientific">Collimonas rhizosphaerae</name>
    <dbReference type="NCBI Taxonomy" id="3126357"/>
    <lineage>
        <taxon>Bacteria</taxon>
        <taxon>Pseudomonadati</taxon>
        <taxon>Pseudomonadota</taxon>
        <taxon>Betaproteobacteria</taxon>
        <taxon>Burkholderiales</taxon>
        <taxon>Oxalobacteraceae</taxon>
        <taxon>Collimonas</taxon>
    </lineage>
</organism>
<evidence type="ECO:0000256" key="5">
    <source>
        <dbReference type="ARBA" id="ARBA00022840"/>
    </source>
</evidence>
<evidence type="ECO:0000256" key="1">
    <source>
        <dbReference type="ARBA" id="ARBA00004496"/>
    </source>
</evidence>
<dbReference type="PANTHER" id="PTHR15184">
    <property type="entry name" value="ATP SYNTHASE"/>
    <property type="match status" value="1"/>
</dbReference>
<comment type="caution">
    <text evidence="12">The sequence shown here is derived from an EMBL/GenBank/DDBJ whole genome shotgun (WGS) entry which is preliminary data.</text>
</comment>
<dbReference type="Pfam" id="PF00006">
    <property type="entry name" value="ATP-synt_ab"/>
    <property type="match status" value="1"/>
</dbReference>
<keyword evidence="8" id="KW-0472">Membrane</keyword>
<keyword evidence="9" id="KW-0066">ATP synthesis</keyword>
<evidence type="ECO:0000313" key="12">
    <source>
        <dbReference type="EMBL" id="MEM4989119.1"/>
    </source>
</evidence>
<dbReference type="InterPro" id="IPR020003">
    <property type="entry name" value="ATPase_a/bsu_AS"/>
</dbReference>
<keyword evidence="6" id="KW-0653">Protein transport</keyword>
<name>A0ABU9PYP0_9BURK</name>
<evidence type="ECO:0000256" key="6">
    <source>
        <dbReference type="ARBA" id="ARBA00022927"/>
    </source>
</evidence>
<sequence length="455" mass="49367">MDVTARKETKLPWDFVRFELQLLRHVAGEIQGTRFGRLTEVVGNQVKVAGIALSIGQMCSLSQPGWHHDVMAEVVGLSSNGALLTLLGDTAGLSNAALVRPLLGEHCVGVGNALLGRVLDGLGNPIDGGLTLHGLMQRRSNAPPPAPLSRPLIRTALTTGIRAIDGFLTTGRGQRFGIFAPAGVGKSTLLGMIAKGTPDCICVIALIGERGREVREFLDTILTPQQLANSVVVVATSDRPSMERIKAAYTATTIAEYFRDLGHEVLLLFDSVTRFARALRETGLAAGEPAVRRGYPPSVFTTLPKLVERAGPAAKGSITAFYTVLLEDAEMADPIGEEIRSLLDGHIVLSQKLAGAGHYPAIDIRASISRLMPQLVEHEFLQLVAQCRKWLVKYEDAELLLQIGEYQKGNDRDLDSAMQAYQDLADFLRQSEDEQPMSNEIKDHLSMIVRMHTPA</sequence>
<keyword evidence="3" id="KW-0963">Cytoplasm</keyword>
<evidence type="ECO:0000259" key="11">
    <source>
        <dbReference type="SMART" id="SM00382"/>
    </source>
</evidence>
<evidence type="ECO:0000313" key="13">
    <source>
        <dbReference type="Proteomes" id="UP001495910"/>
    </source>
</evidence>
<evidence type="ECO:0000256" key="9">
    <source>
        <dbReference type="ARBA" id="ARBA00023196"/>
    </source>
</evidence>
<dbReference type="InterPro" id="IPR004100">
    <property type="entry name" value="ATPase_F1/V1/A1_a/bsu_N"/>
</dbReference>
<evidence type="ECO:0000256" key="10">
    <source>
        <dbReference type="ARBA" id="ARBA00034006"/>
    </source>
</evidence>
<evidence type="ECO:0000256" key="2">
    <source>
        <dbReference type="ARBA" id="ARBA00022448"/>
    </source>
</evidence>
<proteinExistence type="predicted"/>
<evidence type="ECO:0000256" key="4">
    <source>
        <dbReference type="ARBA" id="ARBA00022741"/>
    </source>
</evidence>
<reference evidence="12 13" key="1">
    <citation type="submission" date="2024-02" db="EMBL/GenBank/DDBJ databases">
        <title>Draft genome sequence of Collimonas sp. strain H4R21, an effective mineral-weathering bacterial strain isolated from the beech rhizosphere.</title>
        <authorList>
            <person name="Morin E."/>
            <person name="Uroz S."/>
            <person name="Leveau J.H.J."/>
            <person name="Kumar R."/>
            <person name="Rey M.W."/>
            <person name="Pham J."/>
        </authorList>
    </citation>
    <scope>NUCLEOTIDE SEQUENCE [LARGE SCALE GENOMIC DNA]</scope>
    <source>
        <strain evidence="12 13">H4R21</strain>
    </source>
</reference>
<dbReference type="Gene3D" id="3.40.50.12240">
    <property type="match status" value="1"/>
</dbReference>
<keyword evidence="4" id="KW-0547">Nucleotide-binding</keyword>
<dbReference type="InterPro" id="IPR005714">
    <property type="entry name" value="ATPase_T3SS_FliI/YscN"/>
</dbReference>
<dbReference type="SMART" id="SM00382">
    <property type="entry name" value="AAA"/>
    <property type="match status" value="1"/>
</dbReference>
<dbReference type="SUPFAM" id="SSF52540">
    <property type="entry name" value="P-loop containing nucleoside triphosphate hydrolases"/>
    <property type="match status" value="1"/>
</dbReference>
<evidence type="ECO:0000256" key="3">
    <source>
        <dbReference type="ARBA" id="ARBA00022490"/>
    </source>
</evidence>
<dbReference type="EMBL" id="JBANDC010000012">
    <property type="protein sequence ID" value="MEM4989119.1"/>
    <property type="molecule type" value="Genomic_DNA"/>
</dbReference>
<comment type="catalytic activity">
    <reaction evidence="10">
        <text>ATP + H2O + cellular proteinSide 1 = ADP + phosphate + cellular proteinSide 2.</text>
        <dbReference type="EC" id="7.4.2.8"/>
    </reaction>
</comment>
<dbReference type="Pfam" id="PF02874">
    <property type="entry name" value="ATP-synt_ab_N"/>
    <property type="match status" value="1"/>
</dbReference>
<evidence type="ECO:0000256" key="7">
    <source>
        <dbReference type="ARBA" id="ARBA00022967"/>
    </source>
</evidence>
<dbReference type="NCBIfam" id="TIGR01026">
    <property type="entry name" value="fliI_yscN"/>
    <property type="match status" value="1"/>
</dbReference>
<keyword evidence="7" id="KW-1278">Translocase</keyword>
<keyword evidence="5" id="KW-0067">ATP-binding</keyword>
<dbReference type="InterPro" id="IPR050053">
    <property type="entry name" value="ATPase_alpha/beta_chains"/>
</dbReference>
<dbReference type="InterPro" id="IPR000194">
    <property type="entry name" value="ATPase_F1/V1/A1_a/bsu_nucl-bd"/>
</dbReference>
<dbReference type="PROSITE" id="PS00152">
    <property type="entry name" value="ATPASE_ALPHA_BETA"/>
    <property type="match status" value="1"/>
</dbReference>
<dbReference type="InterPro" id="IPR003593">
    <property type="entry name" value="AAA+_ATPase"/>
</dbReference>
<dbReference type="Proteomes" id="UP001495910">
    <property type="component" value="Unassembled WGS sequence"/>
</dbReference>
<protein>
    <submittedName>
        <fullName evidence="12">FliI/YscN family ATPase</fullName>
    </submittedName>
</protein>
<accession>A0ABU9PYP0</accession>
<dbReference type="InterPro" id="IPR027417">
    <property type="entry name" value="P-loop_NTPase"/>
</dbReference>
<gene>
    <name evidence="12" type="ORF">V8G57_17140</name>
</gene>
<keyword evidence="2" id="KW-0813">Transport</keyword>